<reference evidence="4" key="1">
    <citation type="submission" date="2020-08" db="EMBL/GenBank/DDBJ databases">
        <title>Whole genome shotgun sequence of Polymorphospora rubra NBRC 101157.</title>
        <authorList>
            <person name="Komaki H."/>
            <person name="Tamura T."/>
        </authorList>
    </citation>
    <scope>NUCLEOTIDE SEQUENCE</scope>
    <source>
        <strain evidence="4">NBRC 101157</strain>
    </source>
</reference>
<dbReference type="Gene3D" id="3.40.50.1970">
    <property type="match status" value="1"/>
</dbReference>
<dbReference type="NCBIfam" id="NF041822">
    <property type="entry name" value="daptide_DH"/>
    <property type="match status" value="1"/>
</dbReference>
<dbReference type="SUPFAM" id="SSF56796">
    <property type="entry name" value="Dehydroquinate synthase-like"/>
    <property type="match status" value="1"/>
</dbReference>
<dbReference type="PANTHER" id="PTHR11496">
    <property type="entry name" value="ALCOHOL DEHYDROGENASE"/>
    <property type="match status" value="1"/>
</dbReference>
<dbReference type="InterPro" id="IPR001670">
    <property type="entry name" value="ADH_Fe/GldA"/>
</dbReference>
<evidence type="ECO:0000313" key="4">
    <source>
        <dbReference type="EMBL" id="BCJ68971.1"/>
    </source>
</evidence>
<sequence length="395" mass="41141">MTGGPRTVRVCSGWNGLDRRDLAGPTSETVTLLVDAAVAGAPFVGRVAAGLAGADADVDTLVLRGAGELTGIVDLAARIGSAGPVLAVGGGSLIDQAKLATVLAEVPDARRYLETPQRSGLVVLPEQLTRSRRLVVVPTTLGTGAEVSRVACLARADGKQLVSGEVLRPDLAVLLPEPLTTLPGPLLAEGVLEALFRTVGPYVGDLRDTATGDDLAERTAARLVALGDRAGDALRAGGRPEPDLLLEIVRLGGLSHLPDMHAGRDPFGARGWFLANELSVALGISKTRAIAALLPPLWQAIVAGDSRIGSAERLRRMWSRLRTAGRRTRPADPVAGITELLESWGIPRWVTADAARIDTAAHQATRAWGGGLPMLAGLRREDVRALLAKTVAAAA</sequence>
<feature type="domain" description="Alcohol dehydrogenase iron-type/glycerol dehydrogenase GldA" evidence="3">
    <location>
        <begin position="29"/>
        <end position="174"/>
    </location>
</feature>
<dbReference type="EMBL" id="AP023359">
    <property type="protein sequence ID" value="BCJ68971.1"/>
    <property type="molecule type" value="Genomic_DNA"/>
</dbReference>
<dbReference type="AlphaFoldDB" id="A0A810N5E9"/>
<evidence type="ECO:0000259" key="3">
    <source>
        <dbReference type="Pfam" id="PF00465"/>
    </source>
</evidence>
<dbReference type="Pfam" id="PF00465">
    <property type="entry name" value="Fe-ADH"/>
    <property type="match status" value="1"/>
</dbReference>
<accession>A0A810N5E9</accession>
<dbReference type="RefSeq" id="WP_212818128.1">
    <property type="nucleotide sequence ID" value="NZ_AP023359.1"/>
</dbReference>
<evidence type="ECO:0000256" key="1">
    <source>
        <dbReference type="ARBA" id="ARBA00007358"/>
    </source>
</evidence>
<evidence type="ECO:0000256" key="2">
    <source>
        <dbReference type="ARBA" id="ARBA00023002"/>
    </source>
</evidence>
<keyword evidence="5" id="KW-1185">Reference proteome</keyword>
<comment type="similarity">
    <text evidence="1">Belongs to the iron-containing alcohol dehydrogenase family.</text>
</comment>
<dbReference type="KEGG" id="pry:Prubr_59920"/>
<gene>
    <name evidence="4" type="ORF">Prubr_59920</name>
</gene>
<evidence type="ECO:0000313" key="5">
    <source>
        <dbReference type="Proteomes" id="UP000680866"/>
    </source>
</evidence>
<keyword evidence="2" id="KW-0560">Oxidoreductase</keyword>
<dbReference type="GO" id="GO:0046872">
    <property type="term" value="F:metal ion binding"/>
    <property type="evidence" value="ECO:0007669"/>
    <property type="project" value="InterPro"/>
</dbReference>
<proteinExistence type="inferred from homology"/>
<dbReference type="GO" id="GO:0004022">
    <property type="term" value="F:alcohol dehydrogenase (NAD+) activity"/>
    <property type="evidence" value="ECO:0007669"/>
    <property type="project" value="TreeGrafter"/>
</dbReference>
<dbReference type="InterPro" id="IPR049692">
    <property type="entry name" value="Daptide_DH"/>
</dbReference>
<dbReference type="PANTHER" id="PTHR11496:SF102">
    <property type="entry name" value="ALCOHOL DEHYDROGENASE 4"/>
    <property type="match status" value="1"/>
</dbReference>
<protein>
    <recommendedName>
        <fullName evidence="3">Alcohol dehydrogenase iron-type/glycerol dehydrogenase GldA domain-containing protein</fullName>
    </recommendedName>
</protein>
<organism evidence="4 5">
    <name type="scientific">Polymorphospora rubra</name>
    <dbReference type="NCBI Taxonomy" id="338584"/>
    <lineage>
        <taxon>Bacteria</taxon>
        <taxon>Bacillati</taxon>
        <taxon>Actinomycetota</taxon>
        <taxon>Actinomycetes</taxon>
        <taxon>Micromonosporales</taxon>
        <taxon>Micromonosporaceae</taxon>
        <taxon>Polymorphospora</taxon>
    </lineage>
</organism>
<dbReference type="InterPro" id="IPR039697">
    <property type="entry name" value="Alcohol_dehydrogenase_Fe"/>
</dbReference>
<dbReference type="Proteomes" id="UP000680866">
    <property type="component" value="Chromosome"/>
</dbReference>
<name>A0A810N5E9_9ACTN</name>